<evidence type="ECO:0000256" key="1">
    <source>
        <dbReference type="ARBA" id="ARBA00004752"/>
    </source>
</evidence>
<feature type="chain" id="PRO_5015685057" description="L,D-TPase catalytic domain-containing protein" evidence="10">
    <location>
        <begin position="27"/>
        <end position="210"/>
    </location>
</feature>
<evidence type="ECO:0000256" key="6">
    <source>
        <dbReference type="ARBA" id="ARBA00022960"/>
    </source>
</evidence>
<evidence type="ECO:0000256" key="10">
    <source>
        <dbReference type="SAM" id="SignalP"/>
    </source>
</evidence>
<dbReference type="SUPFAM" id="SSF141523">
    <property type="entry name" value="L,D-transpeptidase catalytic domain-like"/>
    <property type="match status" value="1"/>
</dbReference>
<dbReference type="Proteomes" id="UP000239907">
    <property type="component" value="Unassembled WGS sequence"/>
</dbReference>
<feature type="signal peptide" evidence="10">
    <location>
        <begin position="1"/>
        <end position="26"/>
    </location>
</feature>
<dbReference type="PANTHER" id="PTHR30582:SF24">
    <property type="entry name" value="L,D-TRANSPEPTIDASE ERFK_SRFK-RELATED"/>
    <property type="match status" value="1"/>
</dbReference>
<dbReference type="AlphaFoldDB" id="A0A2S7TXK6"/>
<evidence type="ECO:0000256" key="2">
    <source>
        <dbReference type="ARBA" id="ARBA00005992"/>
    </source>
</evidence>
<dbReference type="GO" id="GO:0005576">
    <property type="term" value="C:extracellular region"/>
    <property type="evidence" value="ECO:0007669"/>
    <property type="project" value="TreeGrafter"/>
</dbReference>
<evidence type="ECO:0000256" key="5">
    <source>
        <dbReference type="ARBA" id="ARBA00022801"/>
    </source>
</evidence>
<dbReference type="EMBL" id="MQWA01000001">
    <property type="protein sequence ID" value="PQJ27495.1"/>
    <property type="molecule type" value="Genomic_DNA"/>
</dbReference>
<gene>
    <name evidence="12" type="ORF">BSZ32_02615</name>
</gene>
<evidence type="ECO:0000259" key="11">
    <source>
        <dbReference type="PROSITE" id="PS52029"/>
    </source>
</evidence>
<dbReference type="GO" id="GO:0016757">
    <property type="term" value="F:glycosyltransferase activity"/>
    <property type="evidence" value="ECO:0007669"/>
    <property type="project" value="UniProtKB-KW"/>
</dbReference>
<dbReference type="GO" id="GO:0008360">
    <property type="term" value="P:regulation of cell shape"/>
    <property type="evidence" value="ECO:0007669"/>
    <property type="project" value="UniProtKB-UniRule"/>
</dbReference>
<accession>A0A2S7TXK6</accession>
<keyword evidence="8 9" id="KW-0961">Cell wall biogenesis/degradation</keyword>
<protein>
    <recommendedName>
        <fullName evidence="11">L,D-TPase catalytic domain-containing protein</fullName>
    </recommendedName>
</protein>
<keyword evidence="7 9" id="KW-0573">Peptidoglycan synthesis</keyword>
<comment type="pathway">
    <text evidence="1 9">Cell wall biogenesis; peptidoglycan biosynthesis.</text>
</comment>
<feature type="active site" description="Nucleophile" evidence="9">
    <location>
        <position position="154"/>
    </location>
</feature>
<evidence type="ECO:0000256" key="7">
    <source>
        <dbReference type="ARBA" id="ARBA00022984"/>
    </source>
</evidence>
<organism evidence="12 13">
    <name type="scientific">Rubritalea profundi</name>
    <dbReference type="NCBI Taxonomy" id="1658618"/>
    <lineage>
        <taxon>Bacteria</taxon>
        <taxon>Pseudomonadati</taxon>
        <taxon>Verrucomicrobiota</taxon>
        <taxon>Verrucomicrobiia</taxon>
        <taxon>Verrucomicrobiales</taxon>
        <taxon>Rubritaleaceae</taxon>
        <taxon>Rubritalea</taxon>
    </lineage>
</organism>
<dbReference type="PANTHER" id="PTHR30582">
    <property type="entry name" value="L,D-TRANSPEPTIDASE"/>
    <property type="match status" value="1"/>
</dbReference>
<dbReference type="InterPro" id="IPR038063">
    <property type="entry name" value="Transpep_catalytic_dom"/>
</dbReference>
<sequence>MAQSLRILTLLSSLVALLLSSCSSTLDINKSKILVSVEDQTMLLTQYGKPVKSYKISTSKFGLGDTPSSMRTPLGKMKVAKKIGYKQPQGAVFKSRRPTGEVISPNAPGRDPIVTRIIWLKGTEKRNKNAFRRYIYIHGTPEESRIGSAASYGCIRMTSKDIVDLYSRIGVNAEVKVIRASLGQTLKGREYVRMEKATLKQNTADGSDKA</sequence>
<dbReference type="CDD" id="cd16913">
    <property type="entry name" value="YkuD_like"/>
    <property type="match status" value="1"/>
</dbReference>
<comment type="caution">
    <text evidence="12">The sequence shown here is derived from an EMBL/GenBank/DDBJ whole genome shotgun (WGS) entry which is preliminary data.</text>
</comment>
<proteinExistence type="inferred from homology"/>
<dbReference type="GO" id="GO:0018104">
    <property type="term" value="P:peptidoglycan-protein cross-linking"/>
    <property type="evidence" value="ECO:0007669"/>
    <property type="project" value="TreeGrafter"/>
</dbReference>
<keyword evidence="3" id="KW-0328">Glycosyltransferase</keyword>
<evidence type="ECO:0000256" key="8">
    <source>
        <dbReference type="ARBA" id="ARBA00023316"/>
    </source>
</evidence>
<keyword evidence="6 9" id="KW-0133">Cell shape</keyword>
<dbReference type="Gene3D" id="2.40.440.10">
    <property type="entry name" value="L,D-transpeptidase catalytic domain-like"/>
    <property type="match status" value="1"/>
</dbReference>
<name>A0A2S7TXK6_9BACT</name>
<feature type="active site" description="Proton donor/acceptor" evidence="9">
    <location>
        <position position="138"/>
    </location>
</feature>
<evidence type="ECO:0000256" key="4">
    <source>
        <dbReference type="ARBA" id="ARBA00022679"/>
    </source>
</evidence>
<dbReference type="PROSITE" id="PS51257">
    <property type="entry name" value="PROKAR_LIPOPROTEIN"/>
    <property type="match status" value="1"/>
</dbReference>
<keyword evidence="5" id="KW-0378">Hydrolase</keyword>
<comment type="similarity">
    <text evidence="2">Belongs to the YkuD family.</text>
</comment>
<dbReference type="OrthoDB" id="9787225at2"/>
<evidence type="ECO:0000256" key="9">
    <source>
        <dbReference type="PROSITE-ProRule" id="PRU01373"/>
    </source>
</evidence>
<evidence type="ECO:0000313" key="12">
    <source>
        <dbReference type="EMBL" id="PQJ27495.1"/>
    </source>
</evidence>
<feature type="domain" description="L,D-TPase catalytic" evidence="11">
    <location>
        <begin position="31"/>
        <end position="178"/>
    </location>
</feature>
<dbReference type="Pfam" id="PF03734">
    <property type="entry name" value="YkuD"/>
    <property type="match status" value="1"/>
</dbReference>
<dbReference type="GO" id="GO:0071555">
    <property type="term" value="P:cell wall organization"/>
    <property type="evidence" value="ECO:0007669"/>
    <property type="project" value="UniProtKB-UniRule"/>
</dbReference>
<keyword evidence="10" id="KW-0732">Signal</keyword>
<evidence type="ECO:0000313" key="13">
    <source>
        <dbReference type="Proteomes" id="UP000239907"/>
    </source>
</evidence>
<dbReference type="PROSITE" id="PS52029">
    <property type="entry name" value="LD_TPASE"/>
    <property type="match status" value="1"/>
</dbReference>
<reference evidence="12 13" key="1">
    <citation type="submission" date="2016-12" db="EMBL/GenBank/DDBJ databases">
        <title>Study of bacterial adaptation to deep sea.</title>
        <authorList>
            <person name="Song J."/>
            <person name="Yoshizawa S."/>
            <person name="Kogure K."/>
        </authorList>
    </citation>
    <scope>NUCLEOTIDE SEQUENCE [LARGE SCALE GENOMIC DNA]</scope>
    <source>
        <strain evidence="12 13">SAORIC-165</strain>
    </source>
</reference>
<dbReference type="InterPro" id="IPR050979">
    <property type="entry name" value="LD-transpeptidase"/>
</dbReference>
<dbReference type="UniPathway" id="UPA00219"/>
<evidence type="ECO:0000256" key="3">
    <source>
        <dbReference type="ARBA" id="ARBA00022676"/>
    </source>
</evidence>
<keyword evidence="13" id="KW-1185">Reference proteome</keyword>
<keyword evidence="4" id="KW-0808">Transferase</keyword>
<dbReference type="InterPro" id="IPR005490">
    <property type="entry name" value="LD_TPept_cat_dom"/>
</dbReference>
<dbReference type="RefSeq" id="WP_105041981.1">
    <property type="nucleotide sequence ID" value="NZ_MQWA01000001.1"/>
</dbReference>
<dbReference type="GO" id="GO:0071972">
    <property type="term" value="F:peptidoglycan L,D-transpeptidase activity"/>
    <property type="evidence" value="ECO:0007669"/>
    <property type="project" value="TreeGrafter"/>
</dbReference>